<dbReference type="EMBL" id="AP025314">
    <property type="protein sequence ID" value="BDD08997.1"/>
    <property type="molecule type" value="Genomic_DNA"/>
</dbReference>
<evidence type="ECO:0000313" key="7">
    <source>
        <dbReference type="EMBL" id="BDD08997.1"/>
    </source>
</evidence>
<comment type="cofactor">
    <cofactor evidence="1">
        <name>pyridoxal 5'-phosphate</name>
        <dbReference type="ChEBI" id="CHEBI:597326"/>
    </cofactor>
</comment>
<accession>A0AAU9CM60</accession>
<name>A0AAU9CM60_9BACT</name>
<dbReference type="KEGG" id="fax:FUAX_14290"/>
<keyword evidence="7" id="KW-0808">Transferase</keyword>
<organism evidence="7 8">
    <name type="scientific">Fulvitalea axinellae</name>
    <dbReference type="NCBI Taxonomy" id="1182444"/>
    <lineage>
        <taxon>Bacteria</taxon>
        <taxon>Pseudomonadati</taxon>
        <taxon>Bacteroidota</taxon>
        <taxon>Cytophagia</taxon>
        <taxon>Cytophagales</taxon>
        <taxon>Persicobacteraceae</taxon>
        <taxon>Fulvitalea</taxon>
    </lineage>
</organism>
<evidence type="ECO:0000256" key="5">
    <source>
        <dbReference type="ARBA" id="ARBA00037974"/>
    </source>
</evidence>
<dbReference type="SUPFAM" id="SSF53383">
    <property type="entry name" value="PLP-dependent transferases"/>
    <property type="match status" value="1"/>
</dbReference>
<dbReference type="InterPro" id="IPR015424">
    <property type="entry name" value="PyrdxlP-dep_Trfase"/>
</dbReference>
<dbReference type="PANTHER" id="PTHR43525">
    <property type="entry name" value="PROTEIN MALY"/>
    <property type="match status" value="1"/>
</dbReference>
<dbReference type="RefSeq" id="WP_338394222.1">
    <property type="nucleotide sequence ID" value="NZ_AP025314.1"/>
</dbReference>
<keyword evidence="3" id="KW-0663">Pyridoxal phosphate</keyword>
<evidence type="ECO:0000256" key="1">
    <source>
        <dbReference type="ARBA" id="ARBA00001933"/>
    </source>
</evidence>
<dbReference type="InterPro" id="IPR015421">
    <property type="entry name" value="PyrdxlP-dep_Trfase_major"/>
</dbReference>
<gene>
    <name evidence="7" type="ORF">FUAX_14290</name>
</gene>
<dbReference type="InterPro" id="IPR004839">
    <property type="entry name" value="Aminotransferase_I/II_large"/>
</dbReference>
<dbReference type="GO" id="GO:0008483">
    <property type="term" value="F:transaminase activity"/>
    <property type="evidence" value="ECO:0007669"/>
    <property type="project" value="UniProtKB-KW"/>
</dbReference>
<dbReference type="InterPro" id="IPR051798">
    <property type="entry name" value="Class-II_PLP-Dep_Aminotrans"/>
</dbReference>
<dbReference type="InterPro" id="IPR027619">
    <property type="entry name" value="C-S_lyase_PatB-like"/>
</dbReference>
<dbReference type="Gene3D" id="3.40.640.10">
    <property type="entry name" value="Type I PLP-dependent aspartate aminotransferase-like (Major domain)"/>
    <property type="match status" value="1"/>
</dbReference>
<dbReference type="NCBIfam" id="TIGR04350">
    <property type="entry name" value="C_S_lyase_PatB"/>
    <property type="match status" value="1"/>
</dbReference>
<evidence type="ECO:0000256" key="2">
    <source>
        <dbReference type="ARBA" id="ARBA00012224"/>
    </source>
</evidence>
<dbReference type="PANTHER" id="PTHR43525:SF1">
    <property type="entry name" value="PROTEIN MALY"/>
    <property type="match status" value="1"/>
</dbReference>
<evidence type="ECO:0000256" key="4">
    <source>
        <dbReference type="ARBA" id="ARBA00023239"/>
    </source>
</evidence>
<dbReference type="InterPro" id="IPR015422">
    <property type="entry name" value="PyrdxlP-dep_Trfase_small"/>
</dbReference>
<dbReference type="AlphaFoldDB" id="A0AAU9CM60"/>
<dbReference type="EC" id="4.4.1.13" evidence="2"/>
<protein>
    <recommendedName>
        <fullName evidence="2">cysteine-S-conjugate beta-lyase</fullName>
        <ecNumber evidence="2">4.4.1.13</ecNumber>
    </recommendedName>
</protein>
<sequence length="389" mass="43487">MKYCFDKIYRRDRTNSVKYDLRSKFFGDSEVLPLWVADMDFRVAEEIRLAIADRAADPVYGYTFWGSEGKKAFVDWVGKRHGWAVSENHLSFSPGVVPALSFLMSALTEEGDKVLIQPPVYHPFKEVVGTNGRALVNNPLVLRDGRYYMDFDGLESEFADGVRMMFLCNPHNPSGRMWEAAELAKVADLAKKYGVIVVSDEIHSDLALKGRKHIPYLSVADEGIVCMAPSKTFNLAGLSSSVLVIPDAQQKLLFEKELRKFHISGNLFGFEAMDAAYKHGESWLAQVLEYIEGNVEFMAEYISEYMPAIKMMEPEASYLVWLDCTGLGLDAVALNDLIVKDARLGLNDGRMFGAGGKGYQRVNVACPRAVVVQAMDRLYKALEAKGLLS</sequence>
<reference evidence="7 8" key="1">
    <citation type="submission" date="2021-12" db="EMBL/GenBank/DDBJ databases">
        <title>Genome sequencing of bacteria with rrn-lacking chromosome and rrn-plasmid.</title>
        <authorList>
            <person name="Anda M."/>
            <person name="Iwasaki W."/>
        </authorList>
    </citation>
    <scope>NUCLEOTIDE SEQUENCE [LARGE SCALE GENOMIC DNA]</scope>
    <source>
        <strain evidence="7 8">DSM 100852</strain>
    </source>
</reference>
<dbReference type="GO" id="GO:0030170">
    <property type="term" value="F:pyridoxal phosphate binding"/>
    <property type="evidence" value="ECO:0007669"/>
    <property type="project" value="InterPro"/>
</dbReference>
<dbReference type="GO" id="GO:0047804">
    <property type="term" value="F:cysteine-S-conjugate beta-lyase activity"/>
    <property type="evidence" value="ECO:0007669"/>
    <property type="project" value="UniProtKB-EC"/>
</dbReference>
<feature type="domain" description="Aminotransferase class I/classII large" evidence="6">
    <location>
        <begin position="36"/>
        <end position="378"/>
    </location>
</feature>
<evidence type="ECO:0000313" key="8">
    <source>
        <dbReference type="Proteomes" id="UP001348817"/>
    </source>
</evidence>
<evidence type="ECO:0000256" key="3">
    <source>
        <dbReference type="ARBA" id="ARBA00022898"/>
    </source>
</evidence>
<comment type="similarity">
    <text evidence="5">Belongs to the class-II pyridoxal-phosphate-dependent aminotransferase family. MalY/PatB cystathionine beta-lyase subfamily.</text>
</comment>
<keyword evidence="7" id="KW-0032">Aminotransferase</keyword>
<dbReference type="Pfam" id="PF00155">
    <property type="entry name" value="Aminotran_1_2"/>
    <property type="match status" value="1"/>
</dbReference>
<keyword evidence="4" id="KW-0456">Lyase</keyword>
<dbReference type="Gene3D" id="3.90.1150.10">
    <property type="entry name" value="Aspartate Aminotransferase, domain 1"/>
    <property type="match status" value="1"/>
</dbReference>
<proteinExistence type="inferred from homology"/>
<evidence type="ECO:0000259" key="6">
    <source>
        <dbReference type="Pfam" id="PF00155"/>
    </source>
</evidence>
<keyword evidence="8" id="KW-1185">Reference proteome</keyword>
<dbReference type="Proteomes" id="UP001348817">
    <property type="component" value="Chromosome"/>
</dbReference>
<dbReference type="CDD" id="cd00609">
    <property type="entry name" value="AAT_like"/>
    <property type="match status" value="1"/>
</dbReference>